<reference evidence="3 4" key="1">
    <citation type="journal article" date="2017" name="PLoS Biol.">
        <title>The sea cucumber genome provides insights into morphological evolution and visceral regeneration.</title>
        <authorList>
            <person name="Zhang X."/>
            <person name="Sun L."/>
            <person name="Yuan J."/>
            <person name="Sun Y."/>
            <person name="Gao Y."/>
            <person name="Zhang L."/>
            <person name="Li S."/>
            <person name="Dai H."/>
            <person name="Hamel J.F."/>
            <person name="Liu C."/>
            <person name="Yu Y."/>
            <person name="Liu S."/>
            <person name="Lin W."/>
            <person name="Guo K."/>
            <person name="Jin S."/>
            <person name="Xu P."/>
            <person name="Storey K.B."/>
            <person name="Huan P."/>
            <person name="Zhang T."/>
            <person name="Zhou Y."/>
            <person name="Zhang J."/>
            <person name="Lin C."/>
            <person name="Li X."/>
            <person name="Xing L."/>
            <person name="Huo D."/>
            <person name="Sun M."/>
            <person name="Wang L."/>
            <person name="Mercier A."/>
            <person name="Li F."/>
            <person name="Yang H."/>
            <person name="Xiang J."/>
        </authorList>
    </citation>
    <scope>NUCLEOTIDE SEQUENCE [LARGE SCALE GENOMIC DNA]</scope>
    <source>
        <strain evidence="3">Shaxun</strain>
        <tissue evidence="3">Muscle</tissue>
    </source>
</reference>
<dbReference type="InterPro" id="IPR016186">
    <property type="entry name" value="C-type_lectin-like/link_sf"/>
</dbReference>
<protein>
    <submittedName>
        <fullName evidence="3">Uncharacterized protein</fullName>
    </submittedName>
</protein>
<organism evidence="3 4">
    <name type="scientific">Stichopus japonicus</name>
    <name type="common">Sea cucumber</name>
    <dbReference type="NCBI Taxonomy" id="307972"/>
    <lineage>
        <taxon>Eukaryota</taxon>
        <taxon>Metazoa</taxon>
        <taxon>Echinodermata</taxon>
        <taxon>Eleutherozoa</taxon>
        <taxon>Echinozoa</taxon>
        <taxon>Holothuroidea</taxon>
        <taxon>Aspidochirotacea</taxon>
        <taxon>Aspidochirotida</taxon>
        <taxon>Stichopodidae</taxon>
        <taxon>Apostichopus</taxon>
    </lineage>
</organism>
<dbReference type="InterPro" id="IPR050111">
    <property type="entry name" value="C-type_lectin/snaclec_domain"/>
</dbReference>
<accession>A0A2G8LH48</accession>
<dbReference type="InterPro" id="IPR016187">
    <property type="entry name" value="CTDL_fold"/>
</dbReference>
<dbReference type="Proteomes" id="UP000230750">
    <property type="component" value="Unassembled WGS sequence"/>
</dbReference>
<dbReference type="AlphaFoldDB" id="A0A2G8LH48"/>
<dbReference type="CDD" id="cd00063">
    <property type="entry name" value="FN3"/>
    <property type="match status" value="1"/>
</dbReference>
<dbReference type="InterPro" id="IPR013783">
    <property type="entry name" value="Ig-like_fold"/>
</dbReference>
<dbReference type="PROSITE" id="PS50853">
    <property type="entry name" value="FN3"/>
    <property type="match status" value="1"/>
</dbReference>
<dbReference type="SMART" id="SM00034">
    <property type="entry name" value="CLECT"/>
    <property type="match status" value="1"/>
</dbReference>
<dbReference type="InterPro" id="IPR036116">
    <property type="entry name" value="FN3_sf"/>
</dbReference>
<gene>
    <name evidence="3" type="ORF">BSL78_03495</name>
</gene>
<proteinExistence type="predicted"/>
<dbReference type="OrthoDB" id="6133475at2759"/>
<evidence type="ECO:0000259" key="2">
    <source>
        <dbReference type="PROSITE" id="PS50853"/>
    </source>
</evidence>
<dbReference type="SUPFAM" id="SSF56436">
    <property type="entry name" value="C-type lectin-like"/>
    <property type="match status" value="1"/>
</dbReference>
<comment type="caution">
    <text evidence="3">The sequence shown here is derived from an EMBL/GenBank/DDBJ whole genome shotgun (WGS) entry which is preliminary data.</text>
</comment>
<evidence type="ECO:0000313" key="4">
    <source>
        <dbReference type="Proteomes" id="UP000230750"/>
    </source>
</evidence>
<dbReference type="SUPFAM" id="SSF49265">
    <property type="entry name" value="Fibronectin type III"/>
    <property type="match status" value="1"/>
</dbReference>
<dbReference type="PROSITE" id="PS50041">
    <property type="entry name" value="C_TYPE_LECTIN_2"/>
    <property type="match status" value="1"/>
</dbReference>
<evidence type="ECO:0000313" key="3">
    <source>
        <dbReference type="EMBL" id="PIK59577.1"/>
    </source>
</evidence>
<dbReference type="InterPro" id="IPR001304">
    <property type="entry name" value="C-type_lectin-like"/>
</dbReference>
<feature type="domain" description="Fibronectin type-III" evidence="2">
    <location>
        <begin position="123"/>
        <end position="216"/>
    </location>
</feature>
<keyword evidence="4" id="KW-1185">Reference proteome</keyword>
<dbReference type="PANTHER" id="PTHR22803">
    <property type="entry name" value="MANNOSE, PHOSPHOLIPASE, LECTIN RECEPTOR RELATED"/>
    <property type="match status" value="1"/>
</dbReference>
<dbReference type="EMBL" id="MRZV01000079">
    <property type="protein sequence ID" value="PIK59577.1"/>
    <property type="molecule type" value="Genomic_DNA"/>
</dbReference>
<dbReference type="Gene3D" id="2.60.40.10">
    <property type="entry name" value="Immunoglobulins"/>
    <property type="match status" value="1"/>
</dbReference>
<sequence>MNTCYKLGFHAMSWDNARADCQSSPGGELMVINDDDEYDFIVGAAGDIEWWMGLYDKGQEGAWRWVDCSDKDNSGWFPGEPDDYGKQDCGYLQEGFFYDWQCEAAFPYVCEVMDKGFELEDVSPSDVAFDAVSGTDIRASWTVSPYDCEVTGYKIRYRPTASVGEYQVEEVVGGATSEFVIGGLRSSTRYNLAVAAVTTSGDLEYAGDANVQTLDLMVRLPTECTSNVLPLDKNARSFIKAVWYHRLAITFASLLIPKP</sequence>
<dbReference type="Pfam" id="PF00059">
    <property type="entry name" value="Lectin_C"/>
    <property type="match status" value="1"/>
</dbReference>
<name>A0A2G8LH48_STIJA</name>
<dbReference type="Pfam" id="PF00041">
    <property type="entry name" value="fn3"/>
    <property type="match status" value="1"/>
</dbReference>
<dbReference type="Gene3D" id="3.10.100.10">
    <property type="entry name" value="Mannose-Binding Protein A, subunit A"/>
    <property type="match status" value="1"/>
</dbReference>
<feature type="domain" description="C-type lectin" evidence="1">
    <location>
        <begin position="1"/>
        <end position="111"/>
    </location>
</feature>
<dbReference type="SMART" id="SM00060">
    <property type="entry name" value="FN3"/>
    <property type="match status" value="1"/>
</dbReference>
<evidence type="ECO:0000259" key="1">
    <source>
        <dbReference type="PROSITE" id="PS50041"/>
    </source>
</evidence>
<dbReference type="CDD" id="cd00037">
    <property type="entry name" value="CLECT"/>
    <property type="match status" value="1"/>
</dbReference>
<dbReference type="InterPro" id="IPR003961">
    <property type="entry name" value="FN3_dom"/>
</dbReference>